<sequence>MEKFIFSTFETHQMIMINRKELAQQIFAKLNNHKQELIQQYQKDVLIPSFYIDDLLDESIVMEIYKAFPDSKEMMPKRSMRENKLVSAQMNNHHPILEEIIFAFQEPEVVKIIEEITGFDELVPDSNLYAGGISMMEKGNFLKPHLDNSHDMERNNYRVMNLLYYVSPDWKLENGGNLELWHNGIDSPQETIMSKFNRLVVMITHDKSLHSVSEVKVDQNRCCVSNYYFRENPVTNHPYFHVTSFYDTKEHMVNRTVLSFDRKLRNFIRKLFPKGVVKNPHYYKKERD</sequence>
<protein>
    <submittedName>
        <fullName evidence="2">Rps23 Pro-64 3,4-dihydroxylase Tpa1-like proline 4-hydroxylase</fullName>
    </submittedName>
</protein>
<dbReference type="PANTHER" id="PTHR12117">
    <property type="entry name" value="HISTONE ACETYLTRANSFERASE COMPLEX"/>
    <property type="match status" value="1"/>
</dbReference>
<organism evidence="2 3">
    <name type="scientific">Moheibacter stercoris</name>
    <dbReference type="NCBI Taxonomy" id="1628251"/>
    <lineage>
        <taxon>Bacteria</taxon>
        <taxon>Pseudomonadati</taxon>
        <taxon>Bacteroidota</taxon>
        <taxon>Flavobacteriia</taxon>
        <taxon>Flavobacteriales</taxon>
        <taxon>Weeksellaceae</taxon>
        <taxon>Moheibacter</taxon>
    </lineage>
</organism>
<evidence type="ECO:0000313" key="3">
    <source>
        <dbReference type="Proteomes" id="UP001549146"/>
    </source>
</evidence>
<gene>
    <name evidence="2" type="ORF">ABID46_002485</name>
</gene>
<name>A0ABV2LXL4_9FLAO</name>
<dbReference type="Gene3D" id="2.60.120.620">
    <property type="entry name" value="q2cbj1_9rhob like domain"/>
    <property type="match status" value="1"/>
</dbReference>
<dbReference type="InterPro" id="IPR051842">
    <property type="entry name" value="uS12_prolyl_hydroxylase"/>
</dbReference>
<keyword evidence="3" id="KW-1185">Reference proteome</keyword>
<dbReference type="RefSeq" id="WP_354510551.1">
    <property type="nucleotide sequence ID" value="NZ_JBEPMO010000022.1"/>
</dbReference>
<comment type="caution">
    <text evidence="2">The sequence shown here is derived from an EMBL/GenBank/DDBJ whole genome shotgun (WGS) entry which is preliminary data.</text>
</comment>
<evidence type="ECO:0000259" key="1">
    <source>
        <dbReference type="Pfam" id="PF13640"/>
    </source>
</evidence>
<dbReference type="Pfam" id="PF13640">
    <property type="entry name" value="2OG-FeII_Oxy_3"/>
    <property type="match status" value="1"/>
</dbReference>
<accession>A0ABV2LXL4</accession>
<feature type="domain" description="Prolyl 4-hydroxylase alpha subunit Fe(2+) 2OG dioxygenase" evidence="1">
    <location>
        <begin position="133"/>
        <end position="228"/>
    </location>
</feature>
<dbReference type="InterPro" id="IPR044862">
    <property type="entry name" value="Pro_4_hyd_alph_FE2OG_OXY"/>
</dbReference>
<dbReference type="EMBL" id="JBEPMO010000022">
    <property type="protein sequence ID" value="MET3732894.1"/>
    <property type="molecule type" value="Genomic_DNA"/>
</dbReference>
<evidence type="ECO:0000313" key="2">
    <source>
        <dbReference type="EMBL" id="MET3732894.1"/>
    </source>
</evidence>
<reference evidence="2 3" key="1">
    <citation type="submission" date="2024-06" db="EMBL/GenBank/DDBJ databases">
        <title>Genomic Encyclopedia of Type Strains, Phase IV (KMG-IV): sequencing the most valuable type-strain genomes for metagenomic binning, comparative biology and taxonomic classification.</title>
        <authorList>
            <person name="Goeker M."/>
        </authorList>
    </citation>
    <scope>NUCLEOTIDE SEQUENCE [LARGE SCALE GENOMIC DNA]</scope>
    <source>
        <strain evidence="2 3">DSM 29388</strain>
    </source>
</reference>
<proteinExistence type="predicted"/>
<dbReference type="Proteomes" id="UP001549146">
    <property type="component" value="Unassembled WGS sequence"/>
</dbReference>
<dbReference type="PANTHER" id="PTHR12117:SF0">
    <property type="entry name" value="PROLYL 3-HYDROXYLASE OGFOD1"/>
    <property type="match status" value="1"/>
</dbReference>